<dbReference type="InterPro" id="IPR043130">
    <property type="entry name" value="CDP-OH_PTrfase_TM_dom"/>
</dbReference>
<feature type="transmembrane region" description="Helical" evidence="2">
    <location>
        <begin position="40"/>
        <end position="65"/>
    </location>
</feature>
<dbReference type="AlphaFoldDB" id="X1UR22"/>
<dbReference type="Pfam" id="PF01066">
    <property type="entry name" value="CDP-OH_P_transf"/>
    <property type="match status" value="1"/>
</dbReference>
<sequence length="106" mass="11751">MMEVTGTRDRLIKRYYAVVEKCVRPLINIGVSPDVISATALFLSFISAIFYANGAIFIGGILLLLSGLMDTIDGSVARLCGKLTRFGALLDSTLDRYAEFFIFRFE</sequence>
<keyword evidence="1" id="KW-0808">Transferase</keyword>
<dbReference type="EMBL" id="BARW01039373">
    <property type="protein sequence ID" value="GAJ19938.1"/>
    <property type="molecule type" value="Genomic_DNA"/>
</dbReference>
<dbReference type="InterPro" id="IPR000462">
    <property type="entry name" value="CDP-OH_P_trans"/>
</dbReference>
<dbReference type="GO" id="GO:0008654">
    <property type="term" value="P:phospholipid biosynthetic process"/>
    <property type="evidence" value="ECO:0007669"/>
    <property type="project" value="InterPro"/>
</dbReference>
<dbReference type="GO" id="GO:0016780">
    <property type="term" value="F:phosphotransferase activity, for other substituted phosphate groups"/>
    <property type="evidence" value="ECO:0007669"/>
    <property type="project" value="InterPro"/>
</dbReference>
<name>X1UR22_9ZZZZ</name>
<keyword evidence="2" id="KW-1133">Transmembrane helix</keyword>
<dbReference type="InterPro" id="IPR048254">
    <property type="entry name" value="CDP_ALCOHOL_P_TRANSF_CS"/>
</dbReference>
<evidence type="ECO:0000256" key="1">
    <source>
        <dbReference type="ARBA" id="ARBA00022679"/>
    </source>
</evidence>
<keyword evidence="2" id="KW-0812">Transmembrane</keyword>
<keyword evidence="2" id="KW-0472">Membrane</keyword>
<evidence type="ECO:0000313" key="3">
    <source>
        <dbReference type="EMBL" id="GAJ19938.1"/>
    </source>
</evidence>
<accession>X1UR22</accession>
<organism evidence="3">
    <name type="scientific">marine sediment metagenome</name>
    <dbReference type="NCBI Taxonomy" id="412755"/>
    <lineage>
        <taxon>unclassified sequences</taxon>
        <taxon>metagenomes</taxon>
        <taxon>ecological metagenomes</taxon>
    </lineage>
</organism>
<evidence type="ECO:0000256" key="2">
    <source>
        <dbReference type="SAM" id="Phobius"/>
    </source>
</evidence>
<evidence type="ECO:0008006" key="4">
    <source>
        <dbReference type="Google" id="ProtNLM"/>
    </source>
</evidence>
<proteinExistence type="predicted"/>
<protein>
    <recommendedName>
        <fullName evidence="4">CDP-alcohol phosphatidyltransferase family protein</fullName>
    </recommendedName>
</protein>
<dbReference type="Gene3D" id="1.20.120.1760">
    <property type="match status" value="1"/>
</dbReference>
<dbReference type="PROSITE" id="PS00379">
    <property type="entry name" value="CDP_ALCOHOL_P_TRANSF"/>
    <property type="match status" value="1"/>
</dbReference>
<reference evidence="3" key="1">
    <citation type="journal article" date="2014" name="Front. Microbiol.">
        <title>High frequency of phylogenetically diverse reductive dehalogenase-homologous genes in deep subseafloor sedimentary metagenomes.</title>
        <authorList>
            <person name="Kawai M."/>
            <person name="Futagami T."/>
            <person name="Toyoda A."/>
            <person name="Takaki Y."/>
            <person name="Nishi S."/>
            <person name="Hori S."/>
            <person name="Arai W."/>
            <person name="Tsubouchi T."/>
            <person name="Morono Y."/>
            <person name="Uchiyama I."/>
            <person name="Ito T."/>
            <person name="Fujiyama A."/>
            <person name="Inagaki F."/>
            <person name="Takami H."/>
        </authorList>
    </citation>
    <scope>NUCLEOTIDE SEQUENCE</scope>
    <source>
        <strain evidence="3">Expedition CK06-06</strain>
    </source>
</reference>
<comment type="caution">
    <text evidence="3">The sequence shown here is derived from an EMBL/GenBank/DDBJ whole genome shotgun (WGS) entry which is preliminary data.</text>
</comment>
<gene>
    <name evidence="3" type="ORF">S12H4_60004</name>
</gene>
<feature type="non-terminal residue" evidence="3">
    <location>
        <position position="106"/>
    </location>
</feature>
<dbReference type="GO" id="GO:0016020">
    <property type="term" value="C:membrane"/>
    <property type="evidence" value="ECO:0007669"/>
    <property type="project" value="InterPro"/>
</dbReference>